<dbReference type="PANTHER" id="PTHR10302:SF27">
    <property type="entry name" value="SINGLE-STRANDED DNA-BINDING PROTEIN"/>
    <property type="match status" value="1"/>
</dbReference>
<keyword evidence="6" id="KW-1185">Reference proteome</keyword>
<comment type="function">
    <text evidence="2">Plays an important role in DNA replication, recombination and repair. Binds to ssDNA and to an array of partner proteins to recruit them to their sites of action during DNA metabolism.</text>
</comment>
<dbReference type="Gene3D" id="2.40.50.140">
    <property type="entry name" value="Nucleic acid-binding proteins"/>
    <property type="match status" value="1"/>
</dbReference>
<comment type="caution">
    <text evidence="2">Lacks conserved residue(s) required for the propagation of feature annotation.</text>
</comment>
<evidence type="ECO:0000313" key="5">
    <source>
        <dbReference type="EMBL" id="PTQ84767.1"/>
    </source>
</evidence>
<keyword evidence="2" id="KW-0233">DNA recombination</keyword>
<dbReference type="Proteomes" id="UP000244161">
    <property type="component" value="Unassembled WGS sequence"/>
</dbReference>
<keyword evidence="2" id="KW-0235">DNA replication</keyword>
<keyword evidence="1 2" id="KW-0238">DNA-binding</keyword>
<comment type="subunit">
    <text evidence="2">Homotetramer.</text>
</comment>
<feature type="compositionally biased region" description="Low complexity" evidence="4">
    <location>
        <begin position="110"/>
        <end position="124"/>
    </location>
</feature>
<dbReference type="SUPFAM" id="SSF50249">
    <property type="entry name" value="Nucleic acid-binding proteins"/>
    <property type="match status" value="1"/>
</dbReference>
<dbReference type="NCBIfam" id="TIGR00621">
    <property type="entry name" value="ssb"/>
    <property type="match status" value="1"/>
</dbReference>
<dbReference type="Pfam" id="PF00436">
    <property type="entry name" value="SSB"/>
    <property type="match status" value="1"/>
</dbReference>
<reference evidence="5 6" key="1">
    <citation type="submission" date="2018-04" db="EMBL/GenBank/DDBJ databases">
        <title>Genomic Encyclopedia of Archaeal and Bacterial Type Strains, Phase II (KMG-II): from individual species to whole genera.</title>
        <authorList>
            <person name="Goeker M."/>
        </authorList>
    </citation>
    <scope>NUCLEOTIDE SEQUENCE [LARGE SCALE GENOMIC DNA]</scope>
    <source>
        <strain evidence="5 6">DSM 18806</strain>
    </source>
</reference>
<accession>A0A2T5ILQ9</accession>
<organism evidence="5 6">
    <name type="scientific">Trichococcus patagoniensis</name>
    <dbReference type="NCBI Taxonomy" id="382641"/>
    <lineage>
        <taxon>Bacteria</taxon>
        <taxon>Bacillati</taxon>
        <taxon>Bacillota</taxon>
        <taxon>Bacilli</taxon>
        <taxon>Lactobacillales</taxon>
        <taxon>Carnobacteriaceae</taxon>
        <taxon>Trichococcus</taxon>
    </lineage>
</organism>
<feature type="region of interest" description="Disordered" evidence="4">
    <location>
        <begin position="107"/>
        <end position="157"/>
    </location>
</feature>
<dbReference type="GO" id="GO:0006260">
    <property type="term" value="P:DNA replication"/>
    <property type="evidence" value="ECO:0007669"/>
    <property type="project" value="UniProtKB-UniRule"/>
</dbReference>
<keyword evidence="2" id="KW-0227">DNA damage</keyword>
<dbReference type="GO" id="GO:0003697">
    <property type="term" value="F:single-stranded DNA binding"/>
    <property type="evidence" value="ECO:0007669"/>
    <property type="project" value="UniProtKB-UniRule"/>
</dbReference>
<name>A0A2T5ILQ9_9LACT</name>
<dbReference type="PIRSF" id="PIRSF002070">
    <property type="entry name" value="SSB"/>
    <property type="match status" value="1"/>
</dbReference>
<evidence type="ECO:0000256" key="1">
    <source>
        <dbReference type="ARBA" id="ARBA00023125"/>
    </source>
</evidence>
<dbReference type="EMBL" id="QAOM01000007">
    <property type="protein sequence ID" value="PTQ84767.1"/>
    <property type="molecule type" value="Genomic_DNA"/>
</dbReference>
<dbReference type="GO" id="GO:0006281">
    <property type="term" value="P:DNA repair"/>
    <property type="evidence" value="ECO:0007669"/>
    <property type="project" value="UniProtKB-UniRule"/>
</dbReference>
<dbReference type="RefSeq" id="WP_108032428.1">
    <property type="nucleotide sequence ID" value="NZ_QAOM01000007.1"/>
</dbReference>
<sequence length="157" mass="17465">MINNVVLVGRITKELDLRYTPAGKAVARFNLAVNRDFKDANGDQQADFPNCQVWGKTAEVMADNLRKGSLISVVGRIQTGSYEKDGQRIYTTEVVVEKFHFLEAKNDNANRSSSQQYQGSNQNNTMRKGDYDSFNQSADPFSSAGESIDIGDDDLPF</sequence>
<dbReference type="OrthoDB" id="9809878at2"/>
<evidence type="ECO:0000313" key="6">
    <source>
        <dbReference type="Proteomes" id="UP000244161"/>
    </source>
</evidence>
<dbReference type="AlphaFoldDB" id="A0A2T5ILQ9"/>
<dbReference type="InterPro" id="IPR012340">
    <property type="entry name" value="NA-bd_OB-fold"/>
</dbReference>
<evidence type="ECO:0000256" key="3">
    <source>
        <dbReference type="PIRNR" id="PIRNR002070"/>
    </source>
</evidence>
<dbReference type="GO" id="GO:0006310">
    <property type="term" value="P:DNA recombination"/>
    <property type="evidence" value="ECO:0007669"/>
    <property type="project" value="UniProtKB-UniRule"/>
</dbReference>
<evidence type="ECO:0000256" key="4">
    <source>
        <dbReference type="SAM" id="MobiDB-lite"/>
    </source>
</evidence>
<feature type="short sequence motif" description="Important for interaction with partner proteins" evidence="2">
    <location>
        <begin position="152"/>
        <end position="157"/>
    </location>
</feature>
<comment type="caution">
    <text evidence="5">The sequence shown here is derived from an EMBL/GenBank/DDBJ whole genome shotgun (WGS) entry which is preliminary data.</text>
</comment>
<evidence type="ECO:0000256" key="2">
    <source>
        <dbReference type="HAMAP-Rule" id="MF_00984"/>
    </source>
</evidence>
<dbReference type="InterPro" id="IPR011344">
    <property type="entry name" value="ssDNA-bd"/>
</dbReference>
<protein>
    <recommendedName>
        <fullName evidence="2 3">Single-stranded DNA-binding protein</fullName>
        <shortName evidence="2">SSB</shortName>
    </recommendedName>
</protein>
<dbReference type="PROSITE" id="PS50935">
    <property type="entry name" value="SSB"/>
    <property type="match status" value="1"/>
</dbReference>
<dbReference type="HAMAP" id="MF_00984">
    <property type="entry name" value="SSB"/>
    <property type="match status" value="1"/>
</dbReference>
<dbReference type="InterPro" id="IPR000424">
    <property type="entry name" value="Primosome_PriB/ssb"/>
</dbReference>
<gene>
    <name evidence="5" type="ORF">C8U37_107135</name>
</gene>
<dbReference type="CDD" id="cd04496">
    <property type="entry name" value="SSB_OBF"/>
    <property type="match status" value="1"/>
</dbReference>
<dbReference type="GO" id="GO:0009295">
    <property type="term" value="C:nucleoid"/>
    <property type="evidence" value="ECO:0007669"/>
    <property type="project" value="TreeGrafter"/>
</dbReference>
<dbReference type="PANTHER" id="PTHR10302">
    <property type="entry name" value="SINGLE-STRANDED DNA-BINDING PROTEIN"/>
    <property type="match status" value="1"/>
</dbReference>
<keyword evidence="2" id="KW-0234">DNA repair</keyword>
<proteinExistence type="inferred from homology"/>